<keyword evidence="6 11" id="KW-1133">Transmembrane helix</keyword>
<evidence type="ECO:0000313" key="17">
    <source>
        <dbReference type="EMBL" id="KAK9515566.1"/>
    </source>
</evidence>
<evidence type="ECO:0000259" key="12">
    <source>
        <dbReference type="Pfam" id="PF12166"/>
    </source>
</evidence>
<feature type="transmembrane region" description="Helical" evidence="11">
    <location>
        <begin position="1253"/>
        <end position="1272"/>
    </location>
</feature>
<feature type="region of interest" description="Disordered" evidence="10">
    <location>
        <begin position="1552"/>
        <end position="1600"/>
    </location>
</feature>
<name>A0AAW1DZ34_ZOAVI</name>
<dbReference type="InterPro" id="IPR031805">
    <property type="entry name" value="Piezo_TM25-28"/>
</dbReference>
<feature type="transmembrane region" description="Helical" evidence="11">
    <location>
        <begin position="666"/>
        <end position="684"/>
    </location>
</feature>
<feature type="transmembrane region" description="Helical" evidence="11">
    <location>
        <begin position="31"/>
        <end position="51"/>
    </location>
</feature>
<feature type="transmembrane region" description="Helical" evidence="11">
    <location>
        <begin position="534"/>
        <end position="554"/>
    </location>
</feature>
<feature type="transmembrane region" description="Helical" evidence="11">
    <location>
        <begin position="1993"/>
        <end position="2018"/>
    </location>
</feature>
<feature type="transmembrane region" description="Helical" evidence="11">
    <location>
        <begin position="574"/>
        <end position="597"/>
    </location>
</feature>
<evidence type="ECO:0000259" key="15">
    <source>
        <dbReference type="Pfam" id="PF24871"/>
    </source>
</evidence>
<keyword evidence="8 11" id="KW-0472">Membrane</keyword>
<comment type="caution">
    <text evidence="17">The sequence shown here is derived from an EMBL/GenBank/DDBJ whole genome shotgun (WGS) entry which is preliminary data.</text>
</comment>
<feature type="compositionally biased region" description="Basic residues" evidence="10">
    <location>
        <begin position="2176"/>
        <end position="2187"/>
    </location>
</feature>
<dbReference type="PANTHER" id="PTHR47049">
    <property type="entry name" value="PIEZO-TYPE MECHANOSENSITIVE ION CHANNEL HOMOLOG"/>
    <property type="match status" value="1"/>
</dbReference>
<evidence type="ECO:0000256" key="3">
    <source>
        <dbReference type="ARBA" id="ARBA00022448"/>
    </source>
</evidence>
<feature type="region of interest" description="Disordered" evidence="10">
    <location>
        <begin position="2159"/>
        <end position="2194"/>
    </location>
</feature>
<dbReference type="InterPro" id="IPR056768">
    <property type="entry name" value="THU_Piezo"/>
</dbReference>
<feature type="transmembrane region" description="Helical" evidence="11">
    <location>
        <begin position="2242"/>
        <end position="2265"/>
    </location>
</feature>
<feature type="compositionally biased region" description="Acidic residues" evidence="10">
    <location>
        <begin position="1859"/>
        <end position="1869"/>
    </location>
</feature>
<feature type="transmembrane region" description="Helical" evidence="11">
    <location>
        <begin position="5"/>
        <end position="25"/>
    </location>
</feature>
<feature type="region of interest" description="Disordered" evidence="10">
    <location>
        <begin position="819"/>
        <end position="854"/>
    </location>
</feature>
<feature type="domain" description="Piezo transmembrane helical unit" evidence="14">
    <location>
        <begin position="1985"/>
        <end position="2108"/>
    </location>
</feature>
<feature type="transmembrane region" description="Helical" evidence="11">
    <location>
        <begin position="2415"/>
        <end position="2434"/>
    </location>
</feature>
<feature type="transmembrane region" description="Helical" evidence="11">
    <location>
        <begin position="1278"/>
        <end position="1301"/>
    </location>
</feature>
<evidence type="ECO:0000256" key="10">
    <source>
        <dbReference type="SAM" id="MobiDB-lite"/>
    </source>
</evidence>
<feature type="compositionally biased region" description="Acidic residues" evidence="10">
    <location>
        <begin position="1582"/>
        <end position="1599"/>
    </location>
</feature>
<feature type="transmembrane region" description="Helical" evidence="11">
    <location>
        <begin position="696"/>
        <end position="714"/>
    </location>
</feature>
<proteinExistence type="inferred from homology"/>
<feature type="transmembrane region" description="Helical" evidence="11">
    <location>
        <begin position="1083"/>
        <end position="1100"/>
    </location>
</feature>
<feature type="transmembrane region" description="Helical" evidence="11">
    <location>
        <begin position="2343"/>
        <end position="2361"/>
    </location>
</feature>
<feature type="transmembrane region" description="Helical" evidence="11">
    <location>
        <begin position="197"/>
        <end position="216"/>
    </location>
</feature>
<dbReference type="Pfam" id="PF24874">
    <property type="entry name" value="Piezo_THU9_anchor"/>
    <property type="match status" value="1"/>
</dbReference>
<dbReference type="Proteomes" id="UP001488805">
    <property type="component" value="Unassembled WGS sequence"/>
</dbReference>
<evidence type="ECO:0000256" key="5">
    <source>
        <dbReference type="ARBA" id="ARBA00022692"/>
    </source>
</evidence>
<feature type="compositionally biased region" description="Acidic residues" evidence="10">
    <location>
        <begin position="1805"/>
        <end position="1815"/>
    </location>
</feature>
<feature type="region of interest" description="Disordered" evidence="10">
    <location>
        <begin position="439"/>
        <end position="471"/>
    </location>
</feature>
<dbReference type="Pfam" id="PF24871">
    <property type="entry name" value="Piezo_TM1-24"/>
    <property type="match status" value="1"/>
</dbReference>
<feature type="region of interest" description="Disordered" evidence="10">
    <location>
        <begin position="148"/>
        <end position="186"/>
    </location>
</feature>
<feature type="transmembrane region" description="Helical" evidence="11">
    <location>
        <begin position="222"/>
        <end position="251"/>
    </location>
</feature>
<feature type="compositionally biased region" description="Acidic residues" evidence="10">
    <location>
        <begin position="1841"/>
        <end position="1851"/>
    </location>
</feature>
<feature type="compositionally biased region" description="Basic and acidic residues" evidence="10">
    <location>
        <begin position="439"/>
        <end position="448"/>
    </location>
</feature>
<feature type="compositionally biased region" description="Basic and acidic residues" evidence="10">
    <location>
        <begin position="1518"/>
        <end position="1527"/>
    </location>
</feature>
<feature type="domain" description="Piezo non-specific cation channel cap" evidence="12">
    <location>
        <begin position="2515"/>
        <end position="2807"/>
    </location>
</feature>
<feature type="transmembrane region" description="Helical" evidence="11">
    <location>
        <begin position="933"/>
        <end position="952"/>
    </location>
</feature>
<keyword evidence="5 11" id="KW-0812">Transmembrane</keyword>
<evidence type="ECO:0000256" key="7">
    <source>
        <dbReference type="ARBA" id="ARBA00023065"/>
    </source>
</evidence>
<evidence type="ECO:0000259" key="14">
    <source>
        <dbReference type="Pfam" id="PF23188"/>
    </source>
</evidence>
<feature type="transmembrane region" description="Helical" evidence="11">
    <location>
        <begin position="2720"/>
        <end position="2743"/>
    </location>
</feature>
<feature type="transmembrane region" description="Helical" evidence="11">
    <location>
        <begin position="902"/>
        <end position="927"/>
    </location>
</feature>
<evidence type="ECO:0000256" key="2">
    <source>
        <dbReference type="ARBA" id="ARBA00007821"/>
    </source>
</evidence>
<evidence type="ECO:0000256" key="8">
    <source>
        <dbReference type="ARBA" id="ARBA00023136"/>
    </source>
</evidence>
<feature type="transmembrane region" description="Helical" evidence="11">
    <location>
        <begin position="1313"/>
        <end position="1331"/>
    </location>
</feature>
<evidence type="ECO:0000313" key="18">
    <source>
        <dbReference type="Proteomes" id="UP001488805"/>
    </source>
</evidence>
<comment type="subcellular location">
    <subcellularLocation>
        <location evidence="1">Cell membrane</location>
        <topology evidence="1">Multi-pass membrane protein</topology>
    </subcellularLocation>
</comment>
<keyword evidence="9" id="KW-0407">Ion channel</keyword>
<feature type="compositionally biased region" description="Acidic residues" evidence="10">
    <location>
        <begin position="843"/>
        <end position="852"/>
    </location>
</feature>
<feature type="transmembrane region" description="Helical" evidence="11">
    <location>
        <begin position="1190"/>
        <end position="1208"/>
    </location>
</feature>
<feature type="compositionally biased region" description="Acidic residues" evidence="10">
    <location>
        <begin position="1788"/>
        <end position="1797"/>
    </location>
</feature>
<keyword evidence="7" id="KW-0406">Ion transport</keyword>
<feature type="compositionally biased region" description="Polar residues" evidence="10">
    <location>
        <begin position="1726"/>
        <end position="1736"/>
    </location>
</feature>
<feature type="region of interest" description="Disordered" evidence="10">
    <location>
        <begin position="1445"/>
        <end position="1479"/>
    </location>
</feature>
<feature type="compositionally biased region" description="Polar residues" evidence="10">
    <location>
        <begin position="1928"/>
        <end position="1942"/>
    </location>
</feature>
<dbReference type="InterPro" id="IPR056770">
    <property type="entry name" value="Piezo_THU9_anchor"/>
</dbReference>
<feature type="domain" description="Piezo TM1-24" evidence="15">
    <location>
        <begin position="26"/>
        <end position="773"/>
    </location>
</feature>
<feature type="transmembrane region" description="Helical" evidence="11">
    <location>
        <begin position="2382"/>
        <end position="2403"/>
    </location>
</feature>
<feature type="transmembrane region" description="Helical" evidence="11">
    <location>
        <begin position="258"/>
        <end position="282"/>
    </location>
</feature>
<keyword evidence="18" id="KW-1185">Reference proteome</keyword>
<dbReference type="EMBL" id="JBCEZU010000586">
    <property type="protein sequence ID" value="KAK9515566.1"/>
    <property type="molecule type" value="Genomic_DNA"/>
</dbReference>
<feature type="domain" description="Piezo TM25-28" evidence="13">
    <location>
        <begin position="1232"/>
        <end position="1552"/>
    </location>
</feature>
<feature type="compositionally biased region" description="Basic and acidic residues" evidence="10">
    <location>
        <begin position="2163"/>
        <end position="2175"/>
    </location>
</feature>
<dbReference type="Pfam" id="PF12166">
    <property type="entry name" value="Piezo_cap"/>
    <property type="match status" value="1"/>
</dbReference>
<reference evidence="17 18" key="1">
    <citation type="journal article" date="2024" name="Genome Biol. Evol.">
        <title>Chromosome-level genome assembly of the viviparous eelpout Zoarces viviparus.</title>
        <authorList>
            <person name="Fuhrmann N."/>
            <person name="Brasseur M.V."/>
            <person name="Bakowski C.E."/>
            <person name="Podsiadlowski L."/>
            <person name="Prost S."/>
            <person name="Krehenwinkel H."/>
            <person name="Mayer C."/>
        </authorList>
    </citation>
    <scope>NUCLEOTIDE SEQUENCE [LARGE SCALE GENOMIC DNA]</scope>
    <source>
        <strain evidence="17">NO-MEL_2022_Ind0_liver</strain>
    </source>
</reference>
<feature type="region of interest" description="Disordered" evidence="10">
    <location>
        <begin position="1763"/>
        <end position="1942"/>
    </location>
</feature>
<dbReference type="Pfam" id="PF15917">
    <property type="entry name" value="Piezo_TM25-28"/>
    <property type="match status" value="1"/>
</dbReference>
<feature type="compositionally biased region" description="Basic and acidic residues" evidence="10">
    <location>
        <begin position="1552"/>
        <end position="1581"/>
    </location>
</feature>
<evidence type="ECO:0000256" key="11">
    <source>
        <dbReference type="SAM" id="Phobius"/>
    </source>
</evidence>
<feature type="region of interest" description="Disordered" evidence="10">
    <location>
        <begin position="1499"/>
        <end position="1532"/>
    </location>
</feature>
<comment type="similarity">
    <text evidence="2">Belongs to the PIEZO (TC 1.A.75) family.</text>
</comment>
<feature type="transmembrane region" description="Helical" evidence="11">
    <location>
        <begin position="112"/>
        <end position="130"/>
    </location>
</feature>
<keyword evidence="3" id="KW-0813">Transport</keyword>
<feature type="domain" description="Piezo THU9 and anchor" evidence="16">
    <location>
        <begin position="2241"/>
        <end position="2477"/>
    </location>
</feature>
<dbReference type="GO" id="GO:0005886">
    <property type="term" value="C:plasma membrane"/>
    <property type="evidence" value="ECO:0007669"/>
    <property type="project" value="UniProtKB-SubCell"/>
</dbReference>
<feature type="compositionally biased region" description="Acidic residues" evidence="10">
    <location>
        <begin position="1508"/>
        <end position="1517"/>
    </location>
</feature>
<organism evidence="17 18">
    <name type="scientific">Zoarces viviparus</name>
    <name type="common">Viviparous eelpout</name>
    <name type="synonym">Blennius viviparus</name>
    <dbReference type="NCBI Taxonomy" id="48416"/>
    <lineage>
        <taxon>Eukaryota</taxon>
        <taxon>Metazoa</taxon>
        <taxon>Chordata</taxon>
        <taxon>Craniata</taxon>
        <taxon>Vertebrata</taxon>
        <taxon>Euteleostomi</taxon>
        <taxon>Actinopterygii</taxon>
        <taxon>Neopterygii</taxon>
        <taxon>Teleostei</taxon>
        <taxon>Neoteleostei</taxon>
        <taxon>Acanthomorphata</taxon>
        <taxon>Eupercaria</taxon>
        <taxon>Perciformes</taxon>
        <taxon>Cottioidei</taxon>
        <taxon>Zoarcales</taxon>
        <taxon>Zoarcidae</taxon>
        <taxon>Zoarcinae</taxon>
        <taxon>Zoarces</taxon>
    </lineage>
</organism>
<accession>A0AAW1DZ34</accession>
<feature type="compositionally biased region" description="Acidic residues" evidence="10">
    <location>
        <begin position="1823"/>
        <end position="1833"/>
    </location>
</feature>
<dbReference type="InterPro" id="IPR031334">
    <property type="entry name" value="Piezo_cap_dom"/>
</dbReference>
<feature type="region of interest" description="Disordered" evidence="10">
    <location>
        <begin position="1680"/>
        <end position="1700"/>
    </location>
</feature>
<evidence type="ECO:0000256" key="1">
    <source>
        <dbReference type="ARBA" id="ARBA00004651"/>
    </source>
</evidence>
<evidence type="ECO:0000256" key="4">
    <source>
        <dbReference type="ARBA" id="ARBA00022475"/>
    </source>
</evidence>
<evidence type="ECO:0000256" key="6">
    <source>
        <dbReference type="ARBA" id="ARBA00022989"/>
    </source>
</evidence>
<feature type="transmembrane region" description="Helical" evidence="11">
    <location>
        <begin position="2455"/>
        <end position="2479"/>
    </location>
</feature>
<evidence type="ECO:0000256" key="9">
    <source>
        <dbReference type="ARBA" id="ARBA00023303"/>
    </source>
</evidence>
<feature type="transmembrane region" description="Helical" evidence="11">
    <location>
        <begin position="2313"/>
        <end position="2331"/>
    </location>
</feature>
<feature type="transmembrane region" description="Helical" evidence="11">
    <location>
        <begin position="643"/>
        <end position="660"/>
    </location>
</feature>
<feature type="compositionally biased region" description="Acidic residues" evidence="10">
    <location>
        <begin position="154"/>
        <end position="169"/>
    </location>
</feature>
<feature type="transmembrane region" description="Helical" evidence="11">
    <location>
        <begin position="63"/>
        <end position="84"/>
    </location>
</feature>
<dbReference type="GO" id="GO:0008381">
    <property type="term" value="F:mechanosensitive monoatomic ion channel activity"/>
    <property type="evidence" value="ECO:0007669"/>
    <property type="project" value="InterPro"/>
</dbReference>
<keyword evidence="4" id="KW-1003">Cell membrane</keyword>
<evidence type="ECO:0000259" key="13">
    <source>
        <dbReference type="Pfam" id="PF15917"/>
    </source>
</evidence>
<feature type="transmembrane region" description="Helical" evidence="11">
    <location>
        <begin position="747"/>
        <end position="768"/>
    </location>
</feature>
<dbReference type="InterPro" id="IPR056769">
    <property type="entry name" value="Piezo_TM1-24"/>
</dbReference>
<evidence type="ECO:0000259" key="16">
    <source>
        <dbReference type="Pfam" id="PF24874"/>
    </source>
</evidence>
<dbReference type="PANTHER" id="PTHR47049:SF7">
    <property type="entry name" value="PIEZO-TYPE MECHANOSENSITIVE ION CHANNEL COMPONENT 2 ISOFORM X1"/>
    <property type="match status" value="1"/>
</dbReference>
<feature type="transmembrane region" description="Helical" evidence="11">
    <location>
        <begin position="1106"/>
        <end position="1122"/>
    </location>
</feature>
<dbReference type="InterPro" id="IPR027272">
    <property type="entry name" value="Piezo"/>
</dbReference>
<evidence type="ECO:0008006" key="19">
    <source>
        <dbReference type="Google" id="ProtNLM"/>
    </source>
</evidence>
<feature type="region of interest" description="Disordered" evidence="10">
    <location>
        <begin position="1726"/>
        <end position="1747"/>
    </location>
</feature>
<sequence length="2811" mass="320622">MAGDLVVGMLYNLLLPLLLLTASSFRYNGLSVVYFLFLLTLPLMPNPSLVTMKGKTGEFLRQLSYTSLTFLTLQCFMQIPFAYIPPQVSGHWEDVLYHLGIIRFSSVDAGNVVRLLAPDVGLLFSSLFIIRLCKKLLRSVPQVTLHENGVLPSDPEEVETSETDSEGGSDMEGSSFDSSDETTVPVQSAPPQFVQKLIVFAAGLRLLLAAIMNTAGKVVVTLLLGLAGITLPSLTSGVYFGVFLGLVWWWVFSRSISLLLFSSLCVMMATFSGGHLLALYLYQLPLSQQLVPPEDVYARLFGMTGVVRTNGSDPHVLGLHPHVSWPDFINPLVLLLLYYTLVALLHKWAHITEEDTVDDEECDSPVESPEAPPSFSRVIYISGDKQELLSSTDDETYLAEEPMVLMTGSSWQDVDDNDLSSLLEGAGYTNCYLPPQYEVKRSPSHETDSGGEVGENSEGNLKTLTETSPPPSGPSGLVIFGLLVQKHSYVSALIIMMVWSITYNSWLTFALLVWSCIIWMMRDRRRYAMLSAPFLAVYGTVLLVLGFLSGLRLSRAELYPGLPPAVIMDFDLNSYHPAPCVHLGAKVFYSFSFWLMFRQQLKERQEEQILKEESLDEVKVLPPEETPPSPLAAMLISGVKGMLVKYWILLCCSMFFVVSFSGKVVVYKILYIVLFLFCVVLYQIRYDVWRRVLKTFWAVVVGYSIVVLIAIYMYQFRSVSGLFRQIMGMSEEGLRDLGLERYDTVELFARILLPAVFLLACILQLHYFNSDFLTLTDLDNVPVRQASREEELRSSVNVISETIKENIEKIQKRLVKEEMGNGKSQDTLHSVGQQASSEKGAGEQEETTEEETVASSHEDKWVVIVDRSSLLLIQAMSGLHRLQEQSWRLLELHSLKIVSSGIIWVSLQEVSLMNLLFLVLWVFALPFPRLRPTASSISAVWACVMVVCKMFYQLKVIKPLDYSSNCTAGLVPSNSSGLDDGAELRGNMVELLGRSILYIEPVDPVYWCGALRKCEGRILPCLRNHLMVLGLLVFEATVHRHQLYFRLHNDLKSPPFSIIFQGITRQHLDHGVLPCIKYFINFCYYKFGLEISLIVAVNVIGQRMDFYALLHSCVLLAVLSRRRRKAIGEVWPKYCCFTAGLMVLQYLLCIGIPPALCVDYPWRSAVQPLTSNVIKWFYLPDFAMRPNPSFIFYDHLLLLCSSLQWLVFEEENRAVVRLIAGDNVEISRSLDPCSFNQFIPVDNFLHCRCYLDMVKVFVFSYFFWLVLCLIFITGTTRINIFCLGYLVACFYFMLFGGSVLMQPVRYILRLWDWLIGYTCFVIAMKNLLSLGSCAYLDSLLKNGCWLIQAFSMFCTIKGYDVPAPDAECELPEGEAGIVWDAICFTVLLVQRRVFLSYYFLYVVSDLKSSKILASRGAELFEARVKKQVEARLEMEKKSVETLKKQMEKIKSKQRSGPKAADKPALPANEEQEALRDDEKAKKDAGKWWKPWVSKPGVENNCGYNLFESDSEEEEEEVTEKKEEEPPPKKKSAFQLAYDAWVTSSKSALKDVKREKKIRKKDEQKRAKRELQRQQGIDRTDSSEDELDESTVEEEGEEEKENILQRVISTLKFSLVFFKSLFDDVTGSLNSFCKETLDISKVLRFERALLSQQQKKGKEVSQESVKQFYENWISRQNTLSSQDDLDDCLPSPSPPDVPSSHHAYAKLKNQASKLSWGSSISSCMTDETMLGSRQPTQEELDDPPAVSPAADKLRRKLLKTANIDLNSFETVDLSPSCEDEFPQKKDHEQEEDDEEDMEGETKREQEQEEDDEQDVEGETKREQEQEEDDEEDVEGETKREQEQEEDDEQDVEGETKREQEQEEDDEEDVEGETKREQEETEEEEQRGEERDVETGYLNEEAQQREEDECADYPEGTSLGFRESDGEKSLNLTESPRPLSQETRNLTASELLLNNMFENDEISESDKFFVTLPRPLKLLMALYNTMVSKSEMLCYFVIILNHIVTASLLSLILPILIFLWAMLSVPRPSKRFWMTAIIYTELTVVVKYFSQFGFFPWTTSAYRGINADRPFALPNIIGVEKKDGYVLFDLIQLLALFFHRSILKCHGLWDNKEVEMPDFFKKMKKKADKKKMTGGDKMGSKDKTQRRLKFLPIQASTTSMFCKQKKGDSAESDEVKPKKQHSKNKRRQRNTAPLTRKQRIRQLFKERMLQAKAAIIEVALHIYLPIRQFFYDIIHPDYSPVCDVYALMFLIDVVNFIVTIYGYSAFGKYSSVADITESLSEDQVPEAFLVMLLMQFGTMIVDRALYLKKSLLGKCVFQVVLVFGIHFWMFFILPGVTERRFNRNHVAQLWYFVKCIYFGLSAYQIKCGYPNRILGNFLTKNYNYLNLFLFQGFRLVPFLTELRAVMDWVWTDTTLSLASWICVEDIYANIFILKCWRESEKKYPHTQGQKKKKVVKYGMGGFIIFALISIIWFPLLFMSLVQSAAGVTNQPVEVSIQLSIAGYEPLFTMSAQEQNLVPYTAAEFNRLTKVYATHPSAMQFIMNHVVDDIVVAKIKSDASLLWTISPASRAAMIQELSNSSHMYMTLRWMLLRDASISMNAETVGEHTVKFEDNDLREGIIQMLKGNSTKPVIINSLLPKFLRGPKGPISKMATRMTVAQSDRPELQALSFFRPMSVNLQQVNEGADQWWVVEECSPVLALSDHKCHNIEIVVFSDKVSPSSLGFLAGHGIVGLYMSVVLVIGKFVREFFNGISRSIMFEELPCVDRVLKLCTDIFVVRETGEMELEETLFGKLIFLYRSPETMIKMTREKKDS</sequence>
<feature type="transmembrane region" description="Helical" evidence="11">
    <location>
        <begin position="1134"/>
        <end position="1156"/>
    </location>
</feature>
<dbReference type="Pfam" id="PF23188">
    <property type="entry name" value="THU_Piezo1"/>
    <property type="match status" value="1"/>
</dbReference>
<feature type="compositionally biased region" description="Polar residues" evidence="10">
    <location>
        <begin position="822"/>
        <end position="837"/>
    </location>
</feature>
<protein>
    <recommendedName>
        <fullName evidence="19">Piezo-type mechanosensitive ion channel component</fullName>
    </recommendedName>
</protein>
<gene>
    <name evidence="17" type="ORF">VZT92_026202</name>
</gene>